<name>A0A9X3WH96_9BACI</name>
<evidence type="ECO:0000313" key="2">
    <source>
        <dbReference type="EMBL" id="MDC3418401.1"/>
    </source>
</evidence>
<organism evidence="2 3">
    <name type="scientific">Aquibacillus salsiterrae</name>
    <dbReference type="NCBI Taxonomy" id="2950439"/>
    <lineage>
        <taxon>Bacteria</taxon>
        <taxon>Bacillati</taxon>
        <taxon>Bacillota</taxon>
        <taxon>Bacilli</taxon>
        <taxon>Bacillales</taxon>
        <taxon>Bacillaceae</taxon>
        <taxon>Aquibacillus</taxon>
    </lineage>
</organism>
<keyword evidence="3" id="KW-1185">Reference proteome</keyword>
<dbReference type="EMBL" id="JAMQKC010000026">
    <property type="protein sequence ID" value="MDC3418401.1"/>
    <property type="molecule type" value="Genomic_DNA"/>
</dbReference>
<reference evidence="2" key="1">
    <citation type="submission" date="2022-06" db="EMBL/GenBank/DDBJ databases">
        <title>Aquibacillus sp. a new bacterium isolated from soil saline samples.</title>
        <authorList>
            <person name="Galisteo C."/>
            <person name="De La Haba R."/>
            <person name="Sanchez-Porro C."/>
            <person name="Ventosa A."/>
        </authorList>
    </citation>
    <scope>NUCLEOTIDE SEQUENCE</scope>
    <source>
        <strain evidence="2">3ASR75-54</strain>
    </source>
</reference>
<gene>
    <name evidence="2" type="ORF">NC799_16085</name>
</gene>
<dbReference type="AlphaFoldDB" id="A0A9X3WH96"/>
<accession>A0A9X3WH96</accession>
<comment type="caution">
    <text evidence="2">The sequence shown here is derived from an EMBL/GenBank/DDBJ whole genome shotgun (WGS) entry which is preliminary data.</text>
</comment>
<feature type="compositionally biased region" description="Polar residues" evidence="1">
    <location>
        <begin position="158"/>
        <end position="169"/>
    </location>
</feature>
<dbReference type="Proteomes" id="UP001145069">
    <property type="component" value="Unassembled WGS sequence"/>
</dbReference>
<dbReference type="RefSeq" id="WP_272447464.1">
    <property type="nucleotide sequence ID" value="NZ_JAMQKC010000026.1"/>
</dbReference>
<protein>
    <submittedName>
        <fullName evidence="2">Uncharacterized protein</fullName>
    </submittedName>
</protein>
<feature type="region of interest" description="Disordered" evidence="1">
    <location>
        <begin position="199"/>
        <end position="219"/>
    </location>
</feature>
<feature type="region of interest" description="Disordered" evidence="1">
    <location>
        <begin position="62"/>
        <end position="170"/>
    </location>
</feature>
<sequence>MKKKTWKMLAVTTVLSTGLFGFVVKGEAAGLDSALGLFSEFQGKISLEKNHSSVDVNTQVEADGNTEVSSESTNNDTSLVADGNTQTDIGTTAESTSNTEMEASASVDAFADIDTEEQSKTTIKGSTETNASVKAGAEATNHSNSEASDNDDVRGNGSVDTDVSNNSCDGNPGFSLGIREKFSFLLDFLNVKSSSQADASVTGEGQTSSSCDENSDASTDTKTWLNLNILFQSLLNKD</sequence>
<feature type="compositionally biased region" description="Polar residues" evidence="1">
    <location>
        <begin position="62"/>
        <end position="101"/>
    </location>
</feature>
<proteinExistence type="predicted"/>
<feature type="compositionally biased region" description="Polar residues" evidence="1">
    <location>
        <begin position="120"/>
        <end position="132"/>
    </location>
</feature>
<evidence type="ECO:0000256" key="1">
    <source>
        <dbReference type="SAM" id="MobiDB-lite"/>
    </source>
</evidence>
<evidence type="ECO:0000313" key="3">
    <source>
        <dbReference type="Proteomes" id="UP001145069"/>
    </source>
</evidence>